<dbReference type="InterPro" id="IPR010829">
    <property type="entry name" value="Cerato-platanin"/>
</dbReference>
<comment type="caution">
    <text evidence="4">The sequence shown here is derived from an EMBL/GenBank/DDBJ whole genome shotgun (WGS) entry which is preliminary data.</text>
</comment>
<dbReference type="SUPFAM" id="SSF50685">
    <property type="entry name" value="Barwin-like endoglucanases"/>
    <property type="match status" value="1"/>
</dbReference>
<dbReference type="EMBL" id="JADCUA010000002">
    <property type="protein sequence ID" value="KAH9842674.1"/>
    <property type="molecule type" value="Genomic_DNA"/>
</dbReference>
<evidence type="ECO:0000313" key="4">
    <source>
        <dbReference type="EMBL" id="KAH9842674.1"/>
    </source>
</evidence>
<reference evidence="4 5" key="1">
    <citation type="journal article" date="2021" name="Environ. Microbiol.">
        <title>Gene family expansions and transcriptome signatures uncover fungal adaptations to wood decay.</title>
        <authorList>
            <person name="Hage H."/>
            <person name="Miyauchi S."/>
            <person name="Viragh M."/>
            <person name="Drula E."/>
            <person name="Min B."/>
            <person name="Chaduli D."/>
            <person name="Navarro D."/>
            <person name="Favel A."/>
            <person name="Norest M."/>
            <person name="Lesage-Meessen L."/>
            <person name="Balint B."/>
            <person name="Merenyi Z."/>
            <person name="de Eugenio L."/>
            <person name="Morin E."/>
            <person name="Martinez A.T."/>
            <person name="Baldrian P."/>
            <person name="Stursova M."/>
            <person name="Martinez M.J."/>
            <person name="Novotny C."/>
            <person name="Magnuson J.K."/>
            <person name="Spatafora J.W."/>
            <person name="Maurice S."/>
            <person name="Pangilinan J."/>
            <person name="Andreopoulos W."/>
            <person name="LaButti K."/>
            <person name="Hundley H."/>
            <person name="Na H."/>
            <person name="Kuo A."/>
            <person name="Barry K."/>
            <person name="Lipzen A."/>
            <person name="Henrissat B."/>
            <person name="Riley R."/>
            <person name="Ahrendt S."/>
            <person name="Nagy L.G."/>
            <person name="Grigoriev I.V."/>
            <person name="Martin F."/>
            <person name="Rosso M.N."/>
        </authorList>
    </citation>
    <scope>NUCLEOTIDE SEQUENCE [LARGE SCALE GENOMIC DNA]</scope>
    <source>
        <strain evidence="4 5">CIRM-BRFM 1785</strain>
    </source>
</reference>
<organism evidence="4 5">
    <name type="scientific">Rhodofomes roseus</name>
    <dbReference type="NCBI Taxonomy" id="34475"/>
    <lineage>
        <taxon>Eukaryota</taxon>
        <taxon>Fungi</taxon>
        <taxon>Dikarya</taxon>
        <taxon>Basidiomycota</taxon>
        <taxon>Agaricomycotina</taxon>
        <taxon>Agaricomycetes</taxon>
        <taxon>Polyporales</taxon>
        <taxon>Rhodofomes</taxon>
    </lineage>
</organism>
<gene>
    <name evidence="4" type="ORF">C8Q71DRAFT_214982</name>
</gene>
<comment type="subcellular location">
    <subcellularLocation>
        <location evidence="1">Secreted</location>
    </subcellularLocation>
</comment>
<evidence type="ECO:0000256" key="1">
    <source>
        <dbReference type="ARBA" id="ARBA00004613"/>
    </source>
</evidence>
<dbReference type="CDD" id="cd22778">
    <property type="entry name" value="DPBB_CEPL-like"/>
    <property type="match status" value="1"/>
</dbReference>
<accession>A0ABQ8KUH7</accession>
<evidence type="ECO:0000313" key="5">
    <source>
        <dbReference type="Proteomes" id="UP000814176"/>
    </source>
</evidence>
<protein>
    <submittedName>
        <fullName evidence="4">Cerato-platanin-domain-containing protein</fullName>
    </submittedName>
</protein>
<dbReference type="Proteomes" id="UP000814176">
    <property type="component" value="Unassembled WGS sequence"/>
</dbReference>
<keyword evidence="3" id="KW-0964">Secreted</keyword>
<sequence>MGSAASSNICLANELSPNLVLVSTVAKHTVMFPYAYSLLLLAAAATPAIFAQTEVVVYQNLSPNYDVSSTSVSTVTCAALLNPPYKTFGELPYFPYLAGASFISEGGTAECGSCWQLTSANGTINVVLINHADNGFDVGHTAFNDLTDHGAFLYSSVNATATQLDASVCGL</sequence>
<dbReference type="InterPro" id="IPR036908">
    <property type="entry name" value="RlpA-like_sf"/>
</dbReference>
<keyword evidence="5" id="KW-1185">Reference proteome</keyword>
<name>A0ABQ8KUH7_9APHY</name>
<evidence type="ECO:0000256" key="3">
    <source>
        <dbReference type="ARBA" id="ARBA00022525"/>
    </source>
</evidence>
<comment type="similarity">
    <text evidence="2">Belongs to the cerato-platanin family.</text>
</comment>
<dbReference type="Gene3D" id="2.40.40.10">
    <property type="entry name" value="RlpA-like domain"/>
    <property type="match status" value="1"/>
</dbReference>
<proteinExistence type="inferred from homology"/>
<dbReference type="RefSeq" id="XP_047783721.1">
    <property type="nucleotide sequence ID" value="XM_047917064.1"/>
</dbReference>
<dbReference type="Pfam" id="PF07249">
    <property type="entry name" value="Cerato-platanin"/>
    <property type="match status" value="1"/>
</dbReference>
<dbReference type="GeneID" id="71997796"/>
<evidence type="ECO:0000256" key="2">
    <source>
        <dbReference type="ARBA" id="ARBA00010421"/>
    </source>
</evidence>